<dbReference type="EMBL" id="VICG01000016">
    <property type="protein sequence ID" value="KAA8564089.1"/>
    <property type="molecule type" value="Genomic_DNA"/>
</dbReference>
<accession>A0A5M9J873</accession>
<organism evidence="1 2">
    <name type="scientific">Monilinia fructicola</name>
    <name type="common">Brown rot fungus</name>
    <name type="synonym">Ciboria fructicola</name>
    <dbReference type="NCBI Taxonomy" id="38448"/>
    <lineage>
        <taxon>Eukaryota</taxon>
        <taxon>Fungi</taxon>
        <taxon>Dikarya</taxon>
        <taxon>Ascomycota</taxon>
        <taxon>Pezizomycotina</taxon>
        <taxon>Leotiomycetes</taxon>
        <taxon>Helotiales</taxon>
        <taxon>Sclerotiniaceae</taxon>
        <taxon>Monilinia</taxon>
    </lineage>
</organism>
<comment type="caution">
    <text evidence="1">The sequence shown here is derived from an EMBL/GenBank/DDBJ whole genome shotgun (WGS) entry which is preliminary data.</text>
</comment>
<keyword evidence="2" id="KW-1185">Reference proteome</keyword>
<dbReference type="Proteomes" id="UP000322873">
    <property type="component" value="Unassembled WGS sequence"/>
</dbReference>
<evidence type="ECO:0000313" key="2">
    <source>
        <dbReference type="Proteomes" id="UP000322873"/>
    </source>
</evidence>
<gene>
    <name evidence="1" type="ORF">EYC84_012075</name>
</gene>
<reference evidence="1 2" key="1">
    <citation type="submission" date="2019-06" db="EMBL/GenBank/DDBJ databases">
        <title>Genome Sequence of the Brown Rot Fungal Pathogen Monilinia fructicola.</title>
        <authorList>
            <person name="De Miccolis Angelini R.M."/>
            <person name="Landi L."/>
            <person name="Abate D."/>
            <person name="Pollastro S."/>
            <person name="Romanazzi G."/>
            <person name="Faretra F."/>
        </authorList>
    </citation>
    <scope>NUCLEOTIDE SEQUENCE [LARGE SCALE GENOMIC DNA]</scope>
    <source>
        <strain evidence="1 2">Mfrc123</strain>
    </source>
</reference>
<dbReference type="AlphaFoldDB" id="A0A5M9J873"/>
<name>A0A5M9J873_MONFR</name>
<proteinExistence type="predicted"/>
<protein>
    <submittedName>
        <fullName evidence="1">Uncharacterized protein</fullName>
    </submittedName>
</protein>
<evidence type="ECO:0000313" key="1">
    <source>
        <dbReference type="EMBL" id="KAA8564089.1"/>
    </source>
</evidence>
<sequence>MQPLTFVNLFSSSPSSPYTSPSIIAILSICKSIHLPPFPSSHHLIHPSIYPLSIIYHSTPIHHLKTSILLKIRYLRISHPIPSPSQSPSYLVHARKSLEPKFIHCSAQSHLGIINSNSYHPDQVLNPSGSIP</sequence>